<evidence type="ECO:0000256" key="10">
    <source>
        <dbReference type="ARBA" id="ARBA00022737"/>
    </source>
</evidence>
<evidence type="ECO:0000256" key="1">
    <source>
        <dbReference type="ARBA" id="ARBA00000900"/>
    </source>
</evidence>
<dbReference type="AlphaFoldDB" id="A0ABD2NNY8"/>
<keyword evidence="8 16" id="KW-0808">Transferase</keyword>
<feature type="domain" description="RING-type" evidence="17">
    <location>
        <begin position="768"/>
        <end position="815"/>
    </location>
</feature>
<dbReference type="CDD" id="cd16491">
    <property type="entry name" value="RING-CH-C4HC3_LTN1"/>
    <property type="match status" value="1"/>
</dbReference>
<evidence type="ECO:0000256" key="16">
    <source>
        <dbReference type="RuleBase" id="RU367090"/>
    </source>
</evidence>
<protein>
    <recommendedName>
        <fullName evidence="6 16">E3 ubiquitin-protein ligase listerin</fullName>
        <ecNumber evidence="5 16">2.3.2.27</ecNumber>
    </recommendedName>
    <alternativeName>
        <fullName evidence="14 16">RING-type E3 ubiquitin transferase listerin</fullName>
    </alternativeName>
</protein>
<dbReference type="SUPFAM" id="SSF57850">
    <property type="entry name" value="RING/U-box"/>
    <property type="match status" value="1"/>
</dbReference>
<keyword evidence="7" id="KW-0963">Cytoplasm</keyword>
<dbReference type="GO" id="GO:0072344">
    <property type="term" value="P:rescue of stalled ribosome"/>
    <property type="evidence" value="ECO:0007669"/>
    <property type="project" value="UniProtKB-UniRule"/>
</dbReference>
<comment type="caution">
    <text evidence="18">The sequence shown here is derived from an EMBL/GenBank/DDBJ whole genome shotgun (WGS) entry which is preliminary data.</text>
</comment>
<evidence type="ECO:0000256" key="11">
    <source>
        <dbReference type="ARBA" id="ARBA00022771"/>
    </source>
</evidence>
<keyword evidence="19" id="KW-1185">Reference proteome</keyword>
<proteinExistence type="inferred from homology"/>
<dbReference type="GO" id="GO:0005829">
    <property type="term" value="C:cytosol"/>
    <property type="evidence" value="ECO:0007669"/>
    <property type="project" value="UniProtKB-SubCell"/>
</dbReference>
<organism evidence="18 19">
    <name type="scientific">Cryptolaemus montrouzieri</name>
    <dbReference type="NCBI Taxonomy" id="559131"/>
    <lineage>
        <taxon>Eukaryota</taxon>
        <taxon>Metazoa</taxon>
        <taxon>Ecdysozoa</taxon>
        <taxon>Arthropoda</taxon>
        <taxon>Hexapoda</taxon>
        <taxon>Insecta</taxon>
        <taxon>Pterygota</taxon>
        <taxon>Neoptera</taxon>
        <taxon>Endopterygota</taxon>
        <taxon>Coleoptera</taxon>
        <taxon>Polyphaga</taxon>
        <taxon>Cucujiformia</taxon>
        <taxon>Coccinelloidea</taxon>
        <taxon>Coccinellidae</taxon>
        <taxon>Scymninae</taxon>
        <taxon>Scymnini</taxon>
        <taxon>Cryptolaemus</taxon>
    </lineage>
</organism>
<evidence type="ECO:0000256" key="14">
    <source>
        <dbReference type="ARBA" id="ARBA00032366"/>
    </source>
</evidence>
<dbReference type="EMBL" id="JABFTP020000124">
    <property type="protein sequence ID" value="KAL3280344.1"/>
    <property type="molecule type" value="Genomic_DNA"/>
</dbReference>
<evidence type="ECO:0000256" key="6">
    <source>
        <dbReference type="ARBA" id="ARBA00017157"/>
    </source>
</evidence>
<dbReference type="SMART" id="SM01197">
    <property type="entry name" value="FANCL_C"/>
    <property type="match status" value="1"/>
</dbReference>
<dbReference type="InterPro" id="IPR011016">
    <property type="entry name" value="Znf_RING-CH"/>
</dbReference>
<evidence type="ECO:0000256" key="4">
    <source>
        <dbReference type="ARBA" id="ARBA00007997"/>
    </source>
</evidence>
<evidence type="ECO:0000256" key="2">
    <source>
        <dbReference type="ARBA" id="ARBA00004514"/>
    </source>
</evidence>
<dbReference type="Gene3D" id="3.30.40.10">
    <property type="entry name" value="Zinc/RING finger domain, C3HC4 (zinc finger)"/>
    <property type="match status" value="1"/>
</dbReference>
<dbReference type="GO" id="GO:0061630">
    <property type="term" value="F:ubiquitin protein ligase activity"/>
    <property type="evidence" value="ECO:0007669"/>
    <property type="project" value="UniProtKB-UniRule"/>
</dbReference>
<keyword evidence="13 16" id="KW-0862">Zinc</keyword>
<comment type="pathway">
    <text evidence="3 16">Protein modification; protein ubiquitination.</text>
</comment>
<dbReference type="InterPro" id="IPR013083">
    <property type="entry name" value="Znf_RING/FYVE/PHD"/>
</dbReference>
<comment type="similarity">
    <text evidence="4 16">Belongs to the LTN1 family.</text>
</comment>
<evidence type="ECO:0000313" key="18">
    <source>
        <dbReference type="EMBL" id="KAL3280344.1"/>
    </source>
</evidence>
<comment type="function">
    <text evidence="16">E3 ubiquitin-protein ligase. Component of the ribosome quality control complex (RQC), a ribosome-associated complex that mediates ubiquitination and extraction of incompletely synthesized nascent chains for proteasomal degradation.</text>
</comment>
<evidence type="ECO:0000256" key="15">
    <source>
        <dbReference type="PROSITE-ProRule" id="PRU00175"/>
    </source>
</evidence>
<dbReference type="PANTHER" id="PTHR12389">
    <property type="entry name" value="ZINC FINGER PROTEIN 294"/>
    <property type="match status" value="1"/>
</dbReference>
<evidence type="ECO:0000256" key="5">
    <source>
        <dbReference type="ARBA" id="ARBA00012483"/>
    </source>
</evidence>
<comment type="subunit">
    <text evidence="16">Component of the ribosome quality control complex (RQC).</text>
</comment>
<evidence type="ECO:0000256" key="12">
    <source>
        <dbReference type="ARBA" id="ARBA00022786"/>
    </source>
</evidence>
<keyword evidence="9 16" id="KW-0479">Metal-binding</keyword>
<dbReference type="GO" id="GO:1990116">
    <property type="term" value="P:ribosome-associated ubiquitin-dependent protein catabolic process"/>
    <property type="evidence" value="ECO:0007669"/>
    <property type="project" value="UniProtKB-UniRule"/>
</dbReference>
<accession>A0ABD2NNY8</accession>
<dbReference type="Proteomes" id="UP001516400">
    <property type="component" value="Unassembled WGS sequence"/>
</dbReference>
<evidence type="ECO:0000313" key="19">
    <source>
        <dbReference type="Proteomes" id="UP001516400"/>
    </source>
</evidence>
<name>A0ABD2NNY8_9CUCU</name>
<dbReference type="InterPro" id="IPR039795">
    <property type="entry name" value="LTN1/Rkr1"/>
</dbReference>
<dbReference type="PROSITE" id="PS50089">
    <property type="entry name" value="ZF_RING_2"/>
    <property type="match status" value="1"/>
</dbReference>
<evidence type="ECO:0000256" key="9">
    <source>
        <dbReference type="ARBA" id="ARBA00022723"/>
    </source>
</evidence>
<dbReference type="Pfam" id="PF22999">
    <property type="entry name" value="LTN1_E3_ligase_6th"/>
    <property type="match status" value="1"/>
</dbReference>
<keyword evidence="11 15" id="KW-0863">Zinc-finger</keyword>
<dbReference type="GO" id="GO:1990112">
    <property type="term" value="C:RQC complex"/>
    <property type="evidence" value="ECO:0007669"/>
    <property type="project" value="UniProtKB-UniRule"/>
</dbReference>
<dbReference type="PANTHER" id="PTHR12389:SF0">
    <property type="entry name" value="E3 UBIQUITIN-PROTEIN LIGASE LISTERIN"/>
    <property type="match status" value="1"/>
</dbReference>
<dbReference type="Pfam" id="PF13639">
    <property type="entry name" value="zf-RING_2"/>
    <property type="match status" value="1"/>
</dbReference>
<dbReference type="SMART" id="SM00744">
    <property type="entry name" value="RINGv"/>
    <property type="match status" value="1"/>
</dbReference>
<dbReference type="Pfam" id="PF23009">
    <property type="entry name" value="UBC_like"/>
    <property type="match status" value="1"/>
</dbReference>
<reference evidence="18 19" key="1">
    <citation type="journal article" date="2021" name="BMC Biol.">
        <title>Horizontally acquired antibacterial genes associated with adaptive radiation of ladybird beetles.</title>
        <authorList>
            <person name="Li H.S."/>
            <person name="Tang X.F."/>
            <person name="Huang Y.H."/>
            <person name="Xu Z.Y."/>
            <person name="Chen M.L."/>
            <person name="Du X.Y."/>
            <person name="Qiu B.Y."/>
            <person name="Chen P.T."/>
            <person name="Zhang W."/>
            <person name="Slipinski A."/>
            <person name="Escalona H.E."/>
            <person name="Waterhouse R.M."/>
            <person name="Zwick A."/>
            <person name="Pang H."/>
        </authorList>
    </citation>
    <scope>NUCLEOTIDE SEQUENCE [LARGE SCALE GENOMIC DNA]</scope>
    <source>
        <strain evidence="18">SYSU2018</strain>
    </source>
</reference>
<keyword evidence="12 16" id="KW-0833">Ubl conjugation pathway</keyword>
<dbReference type="InterPro" id="IPR054477">
    <property type="entry name" value="LTN1_E3_ligase_6th"/>
</dbReference>
<evidence type="ECO:0000256" key="3">
    <source>
        <dbReference type="ARBA" id="ARBA00004906"/>
    </source>
</evidence>
<evidence type="ECO:0000256" key="13">
    <source>
        <dbReference type="ARBA" id="ARBA00022833"/>
    </source>
</evidence>
<evidence type="ECO:0000259" key="17">
    <source>
        <dbReference type="PROSITE" id="PS50089"/>
    </source>
</evidence>
<evidence type="ECO:0000256" key="8">
    <source>
        <dbReference type="ARBA" id="ARBA00022679"/>
    </source>
</evidence>
<sequence length="818" mass="95555">MLISLCRAIHKGIPLQMDKILKNLFQHSVISQWRNLVQNVCKSAEYLKGNLSSCYDEFKMESELQMDNENVLHFFTWSHLIINVLTASLDEFKPDDEEEDEEEADNSIWTVLDSRIDWICDILYDFELARCFWENFKTVQFAFKLKEYNDKDSSKCSEMVKILSDHDKNDLRKTLRCKSYSNSWIWCKTIYNFHVNLSSEEPTKVYDDLVKDATINDKLLVLHATQVFAEHLNFDYVAHTFDDVSRMIVLRSLSRSQEIDVQIAEVMSKLEIFRTDNLSRFNCESFKIDWQSYQIILEAARLFNELVKHHFDSLSRRYIDLIVISLAEWLPRLVQFCKTEKVQPMIIAVTNLHQSIIEKINDLKTNNTKIVFTKEWDDLFAEGIQNDSVKLWLALAGSFKDLEKSIELTNLPLMYCFASMANSFDYQLIFKKSEEKPPRWSRVLKESRSLLTSSLTTLQLAAYKALMSLIPGLVEIDSIAVDTNTPNKHGLIFEQFKEICLSMQDIINTMLIGLKLGEDSCHVQPFTDSYNYTLAYLLIWDVLLTLCEKATTELKYQYADWLRQEDILKNLFNNLFRMMPTEILHYSESKKLFHLDWFSARACLDVKDVCTSTKLEHMVCWVYFLTLSQLPALVRQWWSGTETRIAQIVERITSAYVSPLLCNQELADISRHEKKFKNMTIRVMPTVREIVAIYTVDEAQMELVITLPTNYPLAGPEVHCNRQIGGTSHKQWLMQFKKCVLHQNGRIWDGLSLWNNNLDKKFDGVEECYICFSVLHPGTYQLPKLSCQTCKKKFHSACLYKWFSTSNKSSCPICRNLF</sequence>
<dbReference type="InterPro" id="IPR039804">
    <property type="entry name" value="RING-CH-C4HC3_LTN1"/>
</dbReference>
<dbReference type="FunFam" id="3.30.40.10:FF:000038">
    <property type="entry name" value="E3 ubiquitin-protein ligase listerin"/>
    <property type="match status" value="1"/>
</dbReference>
<evidence type="ECO:0000256" key="7">
    <source>
        <dbReference type="ARBA" id="ARBA00022490"/>
    </source>
</evidence>
<dbReference type="GO" id="GO:0008270">
    <property type="term" value="F:zinc ion binding"/>
    <property type="evidence" value="ECO:0007669"/>
    <property type="project" value="UniProtKB-KW"/>
</dbReference>
<dbReference type="InterPro" id="IPR001841">
    <property type="entry name" value="Znf_RING"/>
</dbReference>
<gene>
    <name evidence="18" type="ORF">HHI36_017833</name>
</gene>
<keyword evidence="10" id="KW-0677">Repeat</keyword>
<comment type="catalytic activity">
    <reaction evidence="1 16">
        <text>S-ubiquitinyl-[E2 ubiquitin-conjugating enzyme]-L-cysteine + [acceptor protein]-L-lysine = [E2 ubiquitin-conjugating enzyme]-L-cysteine + N(6)-ubiquitinyl-[acceptor protein]-L-lysine.</text>
        <dbReference type="EC" id="2.3.2.27"/>
    </reaction>
</comment>
<dbReference type="EC" id="2.3.2.27" evidence="5 16"/>
<dbReference type="InterPro" id="IPR054478">
    <property type="entry name" value="LTN1_UBC"/>
</dbReference>
<comment type="subcellular location">
    <subcellularLocation>
        <location evidence="2">Cytoplasm</location>
        <location evidence="2">Cytosol</location>
    </subcellularLocation>
</comment>